<organism evidence="1 2">
    <name type="scientific">Alligator mississippiensis</name>
    <name type="common">American alligator</name>
    <dbReference type="NCBI Taxonomy" id="8496"/>
    <lineage>
        <taxon>Eukaryota</taxon>
        <taxon>Metazoa</taxon>
        <taxon>Chordata</taxon>
        <taxon>Craniata</taxon>
        <taxon>Vertebrata</taxon>
        <taxon>Euteleostomi</taxon>
        <taxon>Archelosauria</taxon>
        <taxon>Archosauria</taxon>
        <taxon>Crocodylia</taxon>
        <taxon>Alligatoridae</taxon>
        <taxon>Alligatorinae</taxon>
        <taxon>Alligator</taxon>
    </lineage>
</organism>
<accession>A0A151P098</accession>
<evidence type="ECO:0000313" key="1">
    <source>
        <dbReference type="EMBL" id="KYO42557.1"/>
    </source>
</evidence>
<evidence type="ECO:0000313" key="2">
    <source>
        <dbReference type="Proteomes" id="UP000050525"/>
    </source>
</evidence>
<sequence>MPHQAWTRPPSCEPGAHQHRFQHVFGHNSVLKKEEVFLSEPRTKPRPVSGELPKRSVLTPFLAGQGVPRCDGSLFSGGYSPSSRMSLLSR</sequence>
<dbReference type="Proteomes" id="UP000050525">
    <property type="component" value="Unassembled WGS sequence"/>
</dbReference>
<dbReference type="EMBL" id="AKHW03001382">
    <property type="protein sequence ID" value="KYO42557.1"/>
    <property type="molecule type" value="Genomic_DNA"/>
</dbReference>
<name>A0A151P098_ALLMI</name>
<keyword evidence="2" id="KW-1185">Reference proteome</keyword>
<reference evidence="1 2" key="1">
    <citation type="journal article" date="2012" name="Genome Biol.">
        <title>Sequencing three crocodilian genomes to illuminate the evolution of archosaurs and amniotes.</title>
        <authorList>
            <person name="St John J.A."/>
            <person name="Braun E.L."/>
            <person name="Isberg S.R."/>
            <person name="Miles L.G."/>
            <person name="Chong A.Y."/>
            <person name="Gongora J."/>
            <person name="Dalzell P."/>
            <person name="Moran C."/>
            <person name="Bed'hom B."/>
            <person name="Abzhanov A."/>
            <person name="Burgess S.C."/>
            <person name="Cooksey A.M."/>
            <person name="Castoe T.A."/>
            <person name="Crawford N.G."/>
            <person name="Densmore L.D."/>
            <person name="Drew J.C."/>
            <person name="Edwards S.V."/>
            <person name="Faircloth B.C."/>
            <person name="Fujita M.K."/>
            <person name="Greenwold M.J."/>
            <person name="Hoffmann F.G."/>
            <person name="Howard J.M."/>
            <person name="Iguchi T."/>
            <person name="Janes D.E."/>
            <person name="Khan S.Y."/>
            <person name="Kohno S."/>
            <person name="de Koning A.J."/>
            <person name="Lance S.L."/>
            <person name="McCarthy F.M."/>
            <person name="McCormack J.E."/>
            <person name="Merchant M.E."/>
            <person name="Peterson D.G."/>
            <person name="Pollock D.D."/>
            <person name="Pourmand N."/>
            <person name="Raney B.J."/>
            <person name="Roessler K.A."/>
            <person name="Sanford J.R."/>
            <person name="Sawyer R.H."/>
            <person name="Schmidt C.J."/>
            <person name="Triplett E.W."/>
            <person name="Tuberville T.D."/>
            <person name="Venegas-Anaya M."/>
            <person name="Howard J.T."/>
            <person name="Jarvis E.D."/>
            <person name="Guillette L.J.Jr."/>
            <person name="Glenn T.C."/>
            <person name="Green R.E."/>
            <person name="Ray D.A."/>
        </authorList>
    </citation>
    <scope>NUCLEOTIDE SEQUENCE [LARGE SCALE GENOMIC DNA]</scope>
    <source>
        <strain evidence="1">KSC_2009_1</strain>
    </source>
</reference>
<comment type="caution">
    <text evidence="1">The sequence shown here is derived from an EMBL/GenBank/DDBJ whole genome shotgun (WGS) entry which is preliminary data.</text>
</comment>
<proteinExistence type="predicted"/>
<gene>
    <name evidence="1" type="ORF">Y1Q_0000240</name>
</gene>
<dbReference type="AlphaFoldDB" id="A0A151P098"/>
<protein>
    <submittedName>
        <fullName evidence="1">Uncharacterized protein</fullName>
    </submittedName>
</protein>